<name>A0A8J7FHX4_9GAMM</name>
<evidence type="ECO:0000259" key="1">
    <source>
        <dbReference type="Pfam" id="PF13946"/>
    </source>
</evidence>
<gene>
    <name evidence="3" type="ORF">IOQ59_20565</name>
</gene>
<evidence type="ECO:0000313" key="3">
    <source>
        <dbReference type="EMBL" id="MBE9399664.1"/>
    </source>
</evidence>
<comment type="caution">
    <text evidence="3">The sequence shown here is derived from an EMBL/GenBank/DDBJ whole genome shotgun (WGS) entry which is preliminary data.</text>
</comment>
<keyword evidence="4" id="KW-1185">Reference proteome</keyword>
<dbReference type="InterPro" id="IPR025282">
    <property type="entry name" value="DUF4214"/>
</dbReference>
<organism evidence="3 4">
    <name type="scientific">Pontibacterium sinense</name>
    <dbReference type="NCBI Taxonomy" id="2781979"/>
    <lineage>
        <taxon>Bacteria</taxon>
        <taxon>Pseudomonadati</taxon>
        <taxon>Pseudomonadota</taxon>
        <taxon>Gammaproteobacteria</taxon>
        <taxon>Oceanospirillales</taxon>
        <taxon>Oceanospirillaceae</taxon>
        <taxon>Pontibacterium</taxon>
    </lineage>
</organism>
<dbReference type="InterPro" id="IPR048958">
    <property type="entry name" value="Polysacc_lyase_14"/>
</dbReference>
<proteinExistence type="predicted"/>
<dbReference type="Gene3D" id="2.60.120.200">
    <property type="match status" value="1"/>
</dbReference>
<reference evidence="3" key="1">
    <citation type="submission" date="2020-10" db="EMBL/GenBank/DDBJ databases">
        <title>Bacterium isolated from coastal waters sediment.</title>
        <authorList>
            <person name="Chen R.-J."/>
            <person name="Lu D.-C."/>
            <person name="Zhu K.-L."/>
            <person name="Du Z.-J."/>
        </authorList>
    </citation>
    <scope>NUCLEOTIDE SEQUENCE</scope>
    <source>
        <strain evidence="3">N1Y112</strain>
    </source>
</reference>
<feature type="domain" description="DUF4214" evidence="1">
    <location>
        <begin position="47"/>
        <end position="95"/>
    </location>
</feature>
<dbReference type="EMBL" id="JADEYS010000032">
    <property type="protein sequence ID" value="MBE9399664.1"/>
    <property type="molecule type" value="Genomic_DNA"/>
</dbReference>
<dbReference type="AlphaFoldDB" id="A0A8J7FHX4"/>
<protein>
    <submittedName>
        <fullName evidence="3">DUF4214 domain-containing protein</fullName>
    </submittedName>
</protein>
<evidence type="ECO:0000259" key="2">
    <source>
        <dbReference type="Pfam" id="PF21294"/>
    </source>
</evidence>
<dbReference type="RefSeq" id="WP_193955353.1">
    <property type="nucleotide sequence ID" value="NZ_JADEYS010000032.1"/>
</dbReference>
<feature type="domain" description="Polysaccharide lyase 14" evidence="2">
    <location>
        <begin position="224"/>
        <end position="416"/>
    </location>
</feature>
<evidence type="ECO:0000313" key="4">
    <source>
        <dbReference type="Proteomes" id="UP000640333"/>
    </source>
</evidence>
<accession>A0A8J7FHX4</accession>
<sequence>MTRTEIENSVQELYVGILGRSADATGLKYWADEIEAGTMVLENTRAAFTQQDEYTSIYGGLSSAELVTKVYQNMLARDPDSEGLAYWSSELDGDGPVTPDMLVLAVLNAAKEGNGADNSIVINKTAAATDFTNRSSDKVADKEFLSAAKQVVDSISQDTDSVTEAQTLTTSLLSGLNDRFILKINYENHTLGAYSVDQLKQDAGPNADSTNIFGAAEVVSIGDNQKLKVTLEAGSVKNGIQWYSRFDDQQELYFYYEITYAEGMQWTAGIKGPGLGAKVGDNNPTGLNDIGIDGGFSLRTMTREDGKAVQYIYDQRKEDGKAGEDVDLKTTNGDPVVFQPGEVIQISQRVKMNTPNVADGELVTTINGEEVLNLTDRIWSQSGEDGINSLFFDIWHGGSNIDKFIPSIDSHVYIDNIGISTQPITPDLFN</sequence>
<dbReference type="Gene3D" id="1.10.3130.20">
    <property type="entry name" value="Phycobilisome linker domain"/>
    <property type="match status" value="1"/>
</dbReference>
<dbReference type="PANTHER" id="PTHR40124">
    <property type="match status" value="1"/>
</dbReference>
<dbReference type="Pfam" id="PF13946">
    <property type="entry name" value="DUF4214"/>
    <property type="match status" value="2"/>
</dbReference>
<dbReference type="PANTHER" id="PTHR40124:SF1">
    <property type="entry name" value="DISAGGREGATASE RELATED REPEAT PROTEIN"/>
    <property type="match status" value="1"/>
</dbReference>
<feature type="domain" description="DUF4214" evidence="1">
    <location>
        <begin position="10"/>
        <end position="39"/>
    </location>
</feature>
<dbReference type="Pfam" id="PF21294">
    <property type="entry name" value="Polysacc_lyase_14"/>
    <property type="match status" value="1"/>
</dbReference>
<dbReference type="Proteomes" id="UP000640333">
    <property type="component" value="Unassembled WGS sequence"/>
</dbReference>
<dbReference type="InterPro" id="IPR038255">
    <property type="entry name" value="PBS_linker_sf"/>
</dbReference>